<reference evidence="1" key="1">
    <citation type="journal article" date="2021" name="bioRxiv">
        <title>Whole Genome Assembly and Annotation of Northern Wild Rice, Zizania palustris L., Supports a Whole Genome Duplication in the Zizania Genus.</title>
        <authorList>
            <person name="Haas M."/>
            <person name="Kono T."/>
            <person name="Macchietto M."/>
            <person name="Millas R."/>
            <person name="McGilp L."/>
            <person name="Shao M."/>
            <person name="Duquette J."/>
            <person name="Hirsch C.N."/>
            <person name="Kimball J."/>
        </authorList>
    </citation>
    <scope>NUCLEOTIDE SEQUENCE</scope>
    <source>
        <tissue evidence="1">Fresh leaf tissue</tissue>
    </source>
</reference>
<dbReference type="Proteomes" id="UP000729402">
    <property type="component" value="Unassembled WGS sequence"/>
</dbReference>
<accession>A0A8J5S3I0</accession>
<comment type="caution">
    <text evidence="1">The sequence shown here is derived from an EMBL/GenBank/DDBJ whole genome shotgun (WGS) entry which is preliminary data.</text>
</comment>
<keyword evidence="2" id="KW-1185">Reference proteome</keyword>
<evidence type="ECO:0000313" key="1">
    <source>
        <dbReference type="EMBL" id="KAG8068120.1"/>
    </source>
</evidence>
<organism evidence="1 2">
    <name type="scientific">Zizania palustris</name>
    <name type="common">Northern wild rice</name>
    <dbReference type="NCBI Taxonomy" id="103762"/>
    <lineage>
        <taxon>Eukaryota</taxon>
        <taxon>Viridiplantae</taxon>
        <taxon>Streptophyta</taxon>
        <taxon>Embryophyta</taxon>
        <taxon>Tracheophyta</taxon>
        <taxon>Spermatophyta</taxon>
        <taxon>Magnoliopsida</taxon>
        <taxon>Liliopsida</taxon>
        <taxon>Poales</taxon>
        <taxon>Poaceae</taxon>
        <taxon>BOP clade</taxon>
        <taxon>Oryzoideae</taxon>
        <taxon>Oryzeae</taxon>
        <taxon>Zizaniinae</taxon>
        <taxon>Zizania</taxon>
    </lineage>
</organism>
<dbReference type="OrthoDB" id="1935723at2759"/>
<dbReference type="PANTHER" id="PTHR36785:SF1">
    <property type="entry name" value="OS05G0502500 PROTEIN"/>
    <property type="match status" value="1"/>
</dbReference>
<name>A0A8J5S3I0_ZIZPA</name>
<dbReference type="EMBL" id="JAAALK010000284">
    <property type="protein sequence ID" value="KAG8068120.1"/>
    <property type="molecule type" value="Genomic_DNA"/>
</dbReference>
<dbReference type="AlphaFoldDB" id="A0A8J5S3I0"/>
<gene>
    <name evidence="1" type="ORF">GUJ93_ZPchr0005g16137</name>
</gene>
<reference evidence="1" key="2">
    <citation type="submission" date="2021-02" db="EMBL/GenBank/DDBJ databases">
        <authorList>
            <person name="Kimball J.A."/>
            <person name="Haas M.W."/>
            <person name="Macchietto M."/>
            <person name="Kono T."/>
            <person name="Duquette J."/>
            <person name="Shao M."/>
        </authorList>
    </citation>
    <scope>NUCLEOTIDE SEQUENCE</scope>
    <source>
        <tissue evidence="1">Fresh leaf tissue</tissue>
    </source>
</reference>
<protein>
    <submittedName>
        <fullName evidence="1">Uncharacterized protein</fullName>
    </submittedName>
</protein>
<evidence type="ECO:0000313" key="2">
    <source>
        <dbReference type="Proteomes" id="UP000729402"/>
    </source>
</evidence>
<dbReference type="PANTHER" id="PTHR36785">
    <property type="entry name" value="OS05G0502500 PROTEIN"/>
    <property type="match status" value="1"/>
</dbReference>
<sequence length="207" mass="21751">MASLQLTVLTPSPLCGCSYSLLDPRASKVPPRFLNGAISAAKSVVRSEFLGKGGTLAWRTEGRPRLGVAGAGKGPFFGGGGGGGGGRQGTSSRVVGNLAFAALLTFLATTGQLRWVLDAIFSLWCPNCGKSFQILKSSLKDGLQLCPYCTQPFSVQGNKFVRESARFSSGRSTTNAQAFNEFLKRGPKGKTPSGNVVDIEAEVKDVE</sequence>
<proteinExistence type="predicted"/>